<dbReference type="AlphaFoldDB" id="A0A0D2EM79"/>
<evidence type="ECO:0000256" key="1">
    <source>
        <dbReference type="SAM" id="MobiDB-lite"/>
    </source>
</evidence>
<dbReference type="EMBL" id="KN846991">
    <property type="protein sequence ID" value="KIW91111.1"/>
    <property type="molecule type" value="Genomic_DNA"/>
</dbReference>
<dbReference type="VEuPathDB" id="FungiDB:Z519_08005"/>
<proteinExistence type="predicted"/>
<gene>
    <name evidence="2" type="ORF">Z519_08005</name>
</gene>
<name>A0A0D2EM79_CLAB1</name>
<dbReference type="GeneID" id="27700933"/>
<dbReference type="Proteomes" id="UP000053789">
    <property type="component" value="Unassembled WGS sequence"/>
</dbReference>
<sequence length="100" mass="11450">MGFFPWTTKGKRLNPAANIPRTATAERPSFSNRQVTDCAYVDGMTTNMSRKGQVPDYVGIARETCDEPEIYRKTKRQADIPIVVYRVQPNRTESPVERDR</sequence>
<reference evidence="2" key="1">
    <citation type="submission" date="2015-01" db="EMBL/GenBank/DDBJ databases">
        <title>The Genome Sequence of Cladophialophora bantiana CBS 173.52.</title>
        <authorList>
            <consortium name="The Broad Institute Genomics Platform"/>
            <person name="Cuomo C."/>
            <person name="de Hoog S."/>
            <person name="Gorbushina A."/>
            <person name="Stielow B."/>
            <person name="Teixiera M."/>
            <person name="Abouelleil A."/>
            <person name="Chapman S.B."/>
            <person name="Priest M."/>
            <person name="Young S.K."/>
            <person name="Wortman J."/>
            <person name="Nusbaum C."/>
            <person name="Birren B."/>
        </authorList>
    </citation>
    <scope>NUCLEOTIDE SEQUENCE [LARGE SCALE GENOMIC DNA]</scope>
    <source>
        <strain evidence="2">CBS 173.52</strain>
    </source>
</reference>
<dbReference type="HOGENOM" id="CLU_2305771_0_0_1"/>
<keyword evidence="3" id="KW-1185">Reference proteome</keyword>
<feature type="region of interest" description="Disordered" evidence="1">
    <location>
        <begin position="1"/>
        <end position="30"/>
    </location>
</feature>
<evidence type="ECO:0000313" key="3">
    <source>
        <dbReference type="Proteomes" id="UP000053789"/>
    </source>
</evidence>
<protein>
    <submittedName>
        <fullName evidence="2">Uncharacterized protein</fullName>
    </submittedName>
</protein>
<dbReference type="RefSeq" id="XP_016617780.1">
    <property type="nucleotide sequence ID" value="XM_016765735.1"/>
</dbReference>
<accession>A0A0D2EM79</accession>
<organism evidence="2 3">
    <name type="scientific">Cladophialophora bantiana (strain ATCC 10958 / CBS 173.52 / CDC B-1940 / NIH 8579)</name>
    <name type="common">Xylohypha bantiana</name>
    <dbReference type="NCBI Taxonomy" id="1442370"/>
    <lineage>
        <taxon>Eukaryota</taxon>
        <taxon>Fungi</taxon>
        <taxon>Dikarya</taxon>
        <taxon>Ascomycota</taxon>
        <taxon>Pezizomycotina</taxon>
        <taxon>Eurotiomycetes</taxon>
        <taxon>Chaetothyriomycetidae</taxon>
        <taxon>Chaetothyriales</taxon>
        <taxon>Herpotrichiellaceae</taxon>
        <taxon>Cladophialophora</taxon>
    </lineage>
</organism>
<evidence type="ECO:0000313" key="2">
    <source>
        <dbReference type="EMBL" id="KIW91111.1"/>
    </source>
</evidence>